<feature type="chain" id="PRO_5046379698" description="C-type lectin domain-containing protein" evidence="2">
    <location>
        <begin position="20"/>
        <end position="447"/>
    </location>
</feature>
<keyword evidence="5" id="KW-1185">Reference proteome</keyword>
<dbReference type="InterPro" id="IPR016186">
    <property type="entry name" value="C-type_lectin-like/link_sf"/>
</dbReference>
<dbReference type="InterPro" id="IPR050111">
    <property type="entry name" value="C-type_lectin/snaclec_domain"/>
</dbReference>
<reference evidence="4 5" key="1">
    <citation type="journal article" date="2022" name="Allergy">
        <title>Genome assembly and annotation of Periplaneta americana reveal a comprehensive cockroach allergen profile.</title>
        <authorList>
            <person name="Wang L."/>
            <person name="Xiong Q."/>
            <person name="Saelim N."/>
            <person name="Wang L."/>
            <person name="Nong W."/>
            <person name="Wan A.T."/>
            <person name="Shi M."/>
            <person name="Liu X."/>
            <person name="Cao Q."/>
            <person name="Hui J.H.L."/>
            <person name="Sookrung N."/>
            <person name="Leung T.F."/>
            <person name="Tungtrongchitr A."/>
            <person name="Tsui S.K.W."/>
        </authorList>
    </citation>
    <scope>NUCLEOTIDE SEQUENCE [LARGE SCALE GENOMIC DNA]</scope>
    <source>
        <strain evidence="4">PWHHKU_190912</strain>
    </source>
</reference>
<evidence type="ECO:0000313" key="5">
    <source>
        <dbReference type="Proteomes" id="UP001148838"/>
    </source>
</evidence>
<comment type="caution">
    <text evidence="4">The sequence shown here is derived from an EMBL/GenBank/DDBJ whole genome shotgun (WGS) entry which is preliminary data.</text>
</comment>
<feature type="domain" description="C-type lectin" evidence="3">
    <location>
        <begin position="320"/>
        <end position="440"/>
    </location>
</feature>
<dbReference type="InterPro" id="IPR001304">
    <property type="entry name" value="C-type_lectin-like"/>
</dbReference>
<feature type="compositionally biased region" description="Polar residues" evidence="1">
    <location>
        <begin position="108"/>
        <end position="128"/>
    </location>
</feature>
<dbReference type="EMBL" id="JAJSOF020000009">
    <property type="protein sequence ID" value="KAJ4446203.1"/>
    <property type="molecule type" value="Genomic_DNA"/>
</dbReference>
<keyword evidence="2" id="KW-0732">Signal</keyword>
<accession>A0ABQ8THV2</accession>
<dbReference type="Gene3D" id="3.10.100.10">
    <property type="entry name" value="Mannose-Binding Protein A, subunit A"/>
    <property type="match status" value="1"/>
</dbReference>
<dbReference type="SMART" id="SM00034">
    <property type="entry name" value="CLECT"/>
    <property type="match status" value="1"/>
</dbReference>
<feature type="compositionally biased region" description="Basic and acidic residues" evidence="1">
    <location>
        <begin position="89"/>
        <end position="105"/>
    </location>
</feature>
<evidence type="ECO:0000313" key="4">
    <source>
        <dbReference type="EMBL" id="KAJ4446203.1"/>
    </source>
</evidence>
<proteinExistence type="predicted"/>
<protein>
    <recommendedName>
        <fullName evidence="3">C-type lectin domain-containing protein</fullName>
    </recommendedName>
</protein>
<evidence type="ECO:0000256" key="2">
    <source>
        <dbReference type="SAM" id="SignalP"/>
    </source>
</evidence>
<name>A0ABQ8THV2_PERAM</name>
<feature type="signal peptide" evidence="2">
    <location>
        <begin position="1"/>
        <end position="19"/>
    </location>
</feature>
<evidence type="ECO:0000259" key="3">
    <source>
        <dbReference type="PROSITE" id="PS50041"/>
    </source>
</evidence>
<feature type="region of interest" description="Disordered" evidence="1">
    <location>
        <begin position="281"/>
        <end position="305"/>
    </location>
</feature>
<dbReference type="InterPro" id="IPR016187">
    <property type="entry name" value="CTDL_fold"/>
</dbReference>
<feature type="region of interest" description="Disordered" evidence="1">
    <location>
        <begin position="89"/>
        <end position="137"/>
    </location>
</feature>
<organism evidence="4 5">
    <name type="scientific">Periplaneta americana</name>
    <name type="common">American cockroach</name>
    <name type="synonym">Blatta americana</name>
    <dbReference type="NCBI Taxonomy" id="6978"/>
    <lineage>
        <taxon>Eukaryota</taxon>
        <taxon>Metazoa</taxon>
        <taxon>Ecdysozoa</taxon>
        <taxon>Arthropoda</taxon>
        <taxon>Hexapoda</taxon>
        <taxon>Insecta</taxon>
        <taxon>Pterygota</taxon>
        <taxon>Neoptera</taxon>
        <taxon>Polyneoptera</taxon>
        <taxon>Dictyoptera</taxon>
        <taxon>Blattodea</taxon>
        <taxon>Blattoidea</taxon>
        <taxon>Blattidae</taxon>
        <taxon>Blattinae</taxon>
        <taxon>Periplaneta</taxon>
    </lineage>
</organism>
<dbReference type="PANTHER" id="PTHR22803">
    <property type="entry name" value="MANNOSE, PHOSPHOLIPASE, LECTIN RECEPTOR RELATED"/>
    <property type="match status" value="1"/>
</dbReference>
<sequence length="447" mass="50809">MHAVVVLCLSAAILGTCKAAVLPAEETDLELTADDTDSGNWTANLGDMEVFQQPEFYKPKVNIEHKHGERAQNSSGYWTMDISRIKFQKQDNSDADDSHDVEIEKSSAAPSEQLSNNDDAENQISNNEIDNDIPVDDFKTKDYDSYFPQPQMPLLRPELRLPQLDIMLKPPFQTWLYGRPNYLYEMLPPKEEIMINTPLYPLEDDGQDLEIATPKEETMISTHYLTDEQSEGSGVMLPEVDLLTLPPRYQDESGQYFMPHFENTKEGSADQFQQTEYHPPLGLLPDPQIQSHESEDESEETDEVVEDPDGFEYFKGVGWFKLDPSHKNWEGARDACAAVGSHLAVPDTKKRVQVFLKLFQRHPNIPAASILRNQAYIGVNDPEQKRQFTTVQGKPFNPGFPIWFVNEPDNADPGESCVTFHIEGRTRDVPCFYSLPFFCEKDIPVVI</sequence>
<dbReference type="Proteomes" id="UP001148838">
    <property type="component" value="Unassembled WGS sequence"/>
</dbReference>
<feature type="compositionally biased region" description="Acidic residues" evidence="1">
    <location>
        <begin position="294"/>
        <end position="305"/>
    </location>
</feature>
<dbReference type="Pfam" id="PF00059">
    <property type="entry name" value="Lectin_C"/>
    <property type="match status" value="1"/>
</dbReference>
<gene>
    <name evidence="4" type="ORF">ANN_12897</name>
</gene>
<dbReference type="SUPFAM" id="SSF56436">
    <property type="entry name" value="C-type lectin-like"/>
    <property type="match status" value="1"/>
</dbReference>
<dbReference type="PROSITE" id="PS50041">
    <property type="entry name" value="C_TYPE_LECTIN_2"/>
    <property type="match status" value="1"/>
</dbReference>
<evidence type="ECO:0000256" key="1">
    <source>
        <dbReference type="SAM" id="MobiDB-lite"/>
    </source>
</evidence>